<dbReference type="GO" id="GO:0015035">
    <property type="term" value="F:protein-disulfide reductase activity"/>
    <property type="evidence" value="ECO:0007669"/>
    <property type="project" value="InterPro"/>
</dbReference>
<sequence>MSNRVDEGPVLLFDGVCNLCNWSVQFIIERDPEGVFSFAPLQSAAAGTLLARHGLDPDHLDSVVLVEEDRCYTGSTAALRAAAHLGGVYRLLWSLRFVPRQVRDRVYDFVAERRYDWFGRRDQCMVPGPDIEARFLGGGTGAAAERDEPTGP</sequence>
<dbReference type="STRING" id="890420.SAMN05216226_11210"/>
<dbReference type="InterPro" id="IPR052927">
    <property type="entry name" value="DCC_oxidoreductase"/>
</dbReference>
<dbReference type="PANTHER" id="PTHR33639:SF2">
    <property type="entry name" value="DUF393 DOMAIN-CONTAINING PROTEIN"/>
    <property type="match status" value="1"/>
</dbReference>
<accession>A0A1G8XPR6</accession>
<evidence type="ECO:0000313" key="1">
    <source>
        <dbReference type="EMBL" id="SDJ92487.1"/>
    </source>
</evidence>
<proteinExistence type="predicted"/>
<dbReference type="PANTHER" id="PTHR33639">
    <property type="entry name" value="THIOL-DISULFIDE OXIDOREDUCTASE DCC"/>
    <property type="match status" value="1"/>
</dbReference>
<reference evidence="1 2" key="1">
    <citation type="submission" date="2016-10" db="EMBL/GenBank/DDBJ databases">
        <authorList>
            <person name="de Groot N.N."/>
        </authorList>
    </citation>
    <scope>NUCLEOTIDE SEQUENCE [LARGE SCALE GENOMIC DNA]</scope>
    <source>
        <strain evidence="1 2">IBRC-M10015</strain>
    </source>
</reference>
<dbReference type="EMBL" id="FNFC01000012">
    <property type="protein sequence ID" value="SDJ92487.1"/>
    <property type="molecule type" value="Genomic_DNA"/>
</dbReference>
<dbReference type="AlphaFoldDB" id="A0A1G8XPR6"/>
<dbReference type="InterPro" id="IPR007263">
    <property type="entry name" value="DCC1-like"/>
</dbReference>
<dbReference type="OrthoDB" id="340558at2157"/>
<organism evidence="1 2">
    <name type="scientific">Halovenus aranensis</name>
    <dbReference type="NCBI Taxonomy" id="890420"/>
    <lineage>
        <taxon>Archaea</taxon>
        <taxon>Methanobacteriati</taxon>
        <taxon>Methanobacteriota</taxon>
        <taxon>Stenosarchaea group</taxon>
        <taxon>Halobacteria</taxon>
        <taxon>Halobacteriales</taxon>
        <taxon>Haloarculaceae</taxon>
        <taxon>Halovenus</taxon>
    </lineage>
</organism>
<keyword evidence="2" id="KW-1185">Reference proteome</keyword>
<dbReference type="Pfam" id="PF04134">
    <property type="entry name" value="DCC1-like"/>
    <property type="match status" value="1"/>
</dbReference>
<dbReference type="Proteomes" id="UP000198856">
    <property type="component" value="Unassembled WGS sequence"/>
</dbReference>
<dbReference type="RefSeq" id="WP_092703465.1">
    <property type="nucleotide sequence ID" value="NZ_FNFC01000012.1"/>
</dbReference>
<gene>
    <name evidence="1" type="ORF">SAMN05216226_11210</name>
</gene>
<name>A0A1G8XPR6_9EURY</name>
<protein>
    <submittedName>
        <fullName evidence="1">Predicted thiol-disulfide oxidoreductase YuxK, DCC family</fullName>
    </submittedName>
</protein>
<evidence type="ECO:0000313" key="2">
    <source>
        <dbReference type="Proteomes" id="UP000198856"/>
    </source>
</evidence>